<organism evidence="16 17">
    <name type="scientific">Anaeramoeba ignava</name>
    <name type="common">Anaerobic marine amoeba</name>
    <dbReference type="NCBI Taxonomy" id="1746090"/>
    <lineage>
        <taxon>Eukaryota</taxon>
        <taxon>Metamonada</taxon>
        <taxon>Anaeramoebidae</taxon>
        <taxon>Anaeramoeba</taxon>
    </lineage>
</organism>
<proteinExistence type="inferred from homology"/>
<name>A0A9Q0R987_ANAIG</name>
<dbReference type="PANTHER" id="PTHR15929:SF0">
    <property type="entry name" value="STORE-OPERATED CALCIUM ENTRY-ASSOCIATED REGULATORY FACTOR"/>
    <property type="match status" value="1"/>
</dbReference>
<feature type="transmembrane region" description="Helical" evidence="15">
    <location>
        <begin position="383"/>
        <end position="403"/>
    </location>
</feature>
<keyword evidence="9" id="KW-0106">Calcium</keyword>
<comment type="caution">
    <text evidence="16">The sequence shown here is derived from an EMBL/GenBank/DDBJ whole genome shotgun (WGS) entry which is preliminary data.</text>
</comment>
<dbReference type="PANTHER" id="PTHR15929">
    <property type="entry name" value="STORE-OPERATED CALCIUM ENTRY-ASSOCIATED REGULATORY FACTOR"/>
    <property type="match status" value="1"/>
</dbReference>
<keyword evidence="17" id="KW-1185">Reference proteome</keyword>
<evidence type="ECO:0000256" key="5">
    <source>
        <dbReference type="ARBA" id="ARBA00022568"/>
    </source>
</evidence>
<dbReference type="Proteomes" id="UP001149090">
    <property type="component" value="Unassembled WGS sequence"/>
</dbReference>
<evidence type="ECO:0000256" key="10">
    <source>
        <dbReference type="ARBA" id="ARBA00022989"/>
    </source>
</evidence>
<dbReference type="OrthoDB" id="20303at2759"/>
<evidence type="ECO:0000256" key="6">
    <source>
        <dbReference type="ARBA" id="ARBA00022692"/>
    </source>
</evidence>
<feature type="region of interest" description="Disordered" evidence="14">
    <location>
        <begin position="407"/>
        <end position="455"/>
    </location>
</feature>
<dbReference type="GO" id="GO:0005789">
    <property type="term" value="C:endoplasmic reticulum membrane"/>
    <property type="evidence" value="ECO:0007669"/>
    <property type="project" value="UniProtKB-SubCell"/>
</dbReference>
<protein>
    <recommendedName>
        <fullName evidence="3">Store-operated calcium entry-associated regulatory factor</fullName>
    </recommendedName>
    <alternativeName>
        <fullName evidence="13">Transmembrane protein 66</fullName>
    </alternativeName>
</protein>
<evidence type="ECO:0000256" key="11">
    <source>
        <dbReference type="ARBA" id="ARBA00023065"/>
    </source>
</evidence>
<keyword evidence="10 15" id="KW-1133">Transmembrane helix</keyword>
<evidence type="ECO:0000256" key="1">
    <source>
        <dbReference type="ARBA" id="ARBA00004115"/>
    </source>
</evidence>
<evidence type="ECO:0000256" key="4">
    <source>
        <dbReference type="ARBA" id="ARBA00022448"/>
    </source>
</evidence>
<evidence type="ECO:0000256" key="2">
    <source>
        <dbReference type="ARBA" id="ARBA00006833"/>
    </source>
</evidence>
<keyword evidence="11" id="KW-0406">Ion transport</keyword>
<reference evidence="16" key="1">
    <citation type="submission" date="2022-10" db="EMBL/GenBank/DDBJ databases">
        <title>Novel sulphate-reducing endosymbionts in the free-living metamonad Anaeramoeba.</title>
        <authorList>
            <person name="Jerlstrom-Hultqvist J."/>
            <person name="Cepicka I."/>
            <person name="Gallot-Lavallee L."/>
            <person name="Salas-Leiva D."/>
            <person name="Curtis B.A."/>
            <person name="Zahonova K."/>
            <person name="Pipaliya S."/>
            <person name="Dacks J."/>
            <person name="Roger A.J."/>
        </authorList>
    </citation>
    <scope>NUCLEOTIDE SEQUENCE</scope>
    <source>
        <strain evidence="16">BMAN</strain>
    </source>
</reference>
<evidence type="ECO:0000256" key="9">
    <source>
        <dbReference type="ARBA" id="ARBA00022837"/>
    </source>
</evidence>
<evidence type="ECO:0000256" key="14">
    <source>
        <dbReference type="SAM" id="MobiDB-lite"/>
    </source>
</evidence>
<feature type="compositionally biased region" description="Basic and acidic residues" evidence="14">
    <location>
        <begin position="437"/>
        <end position="449"/>
    </location>
</feature>
<dbReference type="GO" id="GO:2001256">
    <property type="term" value="P:regulation of store-operated calcium entry"/>
    <property type="evidence" value="ECO:0007669"/>
    <property type="project" value="InterPro"/>
</dbReference>
<dbReference type="AlphaFoldDB" id="A0A9Q0R987"/>
<dbReference type="Pfam" id="PF06682">
    <property type="entry name" value="SARAF"/>
    <property type="match status" value="2"/>
</dbReference>
<evidence type="ECO:0000256" key="15">
    <source>
        <dbReference type="SAM" id="Phobius"/>
    </source>
</evidence>
<dbReference type="EMBL" id="JAPDFW010000087">
    <property type="protein sequence ID" value="KAJ5071591.1"/>
    <property type="molecule type" value="Genomic_DNA"/>
</dbReference>
<evidence type="ECO:0000256" key="7">
    <source>
        <dbReference type="ARBA" id="ARBA00022729"/>
    </source>
</evidence>
<accession>A0A9Q0R987</accession>
<evidence type="ECO:0000256" key="12">
    <source>
        <dbReference type="ARBA" id="ARBA00023136"/>
    </source>
</evidence>
<comment type="subcellular location">
    <subcellularLocation>
        <location evidence="1">Endoplasmic reticulum membrane</location>
        <topology evidence="1">Single-pass type I membrane protein</topology>
    </subcellularLocation>
</comment>
<dbReference type="InterPro" id="IPR009567">
    <property type="entry name" value="SARAF"/>
</dbReference>
<sequence>MKVTKIIIILSIIILVKGQFRRVNLHLVNKLEFSKNQWTNSRRTPTVPQLNCLPRFGNAGCPLEMIPDKVECVNDGVDSYGEVAWLCSAELDDRVAFSAIGVECEGFDFPGDKFVLEKSCALTFGLDWTEAMNLYGAVEDQSAFYLEPGKVMHFYSNQYTQSKRTKQIPQLNCYGGNAGCPNEFLPDSASCKVTGYDSEHNNFLWDCSAVLNENLDLGNSFVSCEGFRGPNDHYILKGSCGFFYELNYFDQNTQLLHKISALKFNANTKTQPKKERQQQQLQCKGYCPKSDIPTEITCYNLNHQTEEKRESNWYCEGNGNPLYVIDNPKITCEKIGTSFSFLPSCFLEYDFVQFNPDVKIPNFGYHRQRINQNNPPNQSSQNVSFFVILVIIIVLIACCCSFARKSSNSKKDLNSSSPSYTPLPNDDQNDQNVVSHSEAKTFNREEIPHQKKNSS</sequence>
<evidence type="ECO:0000256" key="3">
    <source>
        <dbReference type="ARBA" id="ARBA00016584"/>
    </source>
</evidence>
<evidence type="ECO:0000313" key="16">
    <source>
        <dbReference type="EMBL" id="KAJ5071591.1"/>
    </source>
</evidence>
<evidence type="ECO:0000256" key="13">
    <source>
        <dbReference type="ARBA" id="ARBA00031116"/>
    </source>
</evidence>
<keyword evidence="6 15" id="KW-0812">Transmembrane</keyword>
<keyword evidence="7" id="KW-0732">Signal</keyword>
<keyword evidence="4" id="KW-0813">Transport</keyword>
<dbReference type="GO" id="GO:0006816">
    <property type="term" value="P:calcium ion transport"/>
    <property type="evidence" value="ECO:0007669"/>
    <property type="project" value="UniProtKB-KW"/>
</dbReference>
<keyword evidence="12 15" id="KW-0472">Membrane</keyword>
<keyword evidence="8" id="KW-0256">Endoplasmic reticulum</keyword>
<evidence type="ECO:0000256" key="8">
    <source>
        <dbReference type="ARBA" id="ARBA00022824"/>
    </source>
</evidence>
<keyword evidence="5" id="KW-0109">Calcium transport</keyword>
<gene>
    <name evidence="16" type="ORF">M0811_10223</name>
</gene>
<evidence type="ECO:0000313" key="17">
    <source>
        <dbReference type="Proteomes" id="UP001149090"/>
    </source>
</evidence>
<comment type="similarity">
    <text evidence="2">Belongs to the SARAF family.</text>
</comment>